<proteinExistence type="predicted"/>
<reference evidence="1" key="2">
    <citation type="submission" date="2020-09" db="EMBL/GenBank/DDBJ databases">
        <authorList>
            <person name="Sun Q."/>
            <person name="Zhou Y."/>
        </authorList>
    </citation>
    <scope>NUCLEOTIDE SEQUENCE</scope>
    <source>
        <strain evidence="1">CGMCC 1.6293</strain>
    </source>
</reference>
<evidence type="ECO:0000313" key="2">
    <source>
        <dbReference type="Proteomes" id="UP000649829"/>
    </source>
</evidence>
<evidence type="ECO:0000313" key="1">
    <source>
        <dbReference type="EMBL" id="GGL93164.1"/>
    </source>
</evidence>
<reference evidence="1" key="1">
    <citation type="journal article" date="2014" name="Int. J. Syst. Evol. Microbiol.">
        <title>Complete genome sequence of Corynebacterium casei LMG S-19264T (=DSM 44701T), isolated from a smear-ripened cheese.</title>
        <authorList>
            <consortium name="US DOE Joint Genome Institute (JGI-PGF)"/>
            <person name="Walter F."/>
            <person name="Albersmeier A."/>
            <person name="Kalinowski J."/>
            <person name="Ruckert C."/>
        </authorList>
    </citation>
    <scope>NUCLEOTIDE SEQUENCE</scope>
    <source>
        <strain evidence="1">CGMCC 1.6293</strain>
    </source>
</reference>
<gene>
    <name evidence="1" type="ORF">GCM10011534_14160</name>
</gene>
<dbReference type="EMBL" id="BMLF01000001">
    <property type="protein sequence ID" value="GGL93164.1"/>
    <property type="molecule type" value="Genomic_DNA"/>
</dbReference>
<dbReference type="RefSeq" id="WP_028286242.1">
    <property type="nucleotide sequence ID" value="NZ_BMLF01000001.1"/>
</dbReference>
<dbReference type="Proteomes" id="UP000649829">
    <property type="component" value="Unassembled WGS sequence"/>
</dbReference>
<organism evidence="1 2">
    <name type="scientific">Pseudooceanicola nanhaiensis</name>
    <dbReference type="NCBI Taxonomy" id="375761"/>
    <lineage>
        <taxon>Bacteria</taxon>
        <taxon>Pseudomonadati</taxon>
        <taxon>Pseudomonadota</taxon>
        <taxon>Alphaproteobacteria</taxon>
        <taxon>Rhodobacterales</taxon>
        <taxon>Paracoccaceae</taxon>
        <taxon>Pseudooceanicola</taxon>
    </lineage>
</organism>
<name>A0A917SQI0_9RHOB</name>
<protein>
    <submittedName>
        <fullName evidence="1">Uncharacterized protein</fullName>
    </submittedName>
</protein>
<accession>A0A917SQI0</accession>
<sequence length="130" mass="13920">MLIALFALIALASVVTFDVTDATGAEGAEPSTARPEDPGPTMPARLAALCRRSAPAGDHVVVTDLERTRREGDMLVLEYDRALPVPDLRLEHAPGRSTLFANDRLVLEVRGRGSRLSLSEIGLRGVVPHA</sequence>
<comment type="caution">
    <text evidence="1">The sequence shown here is derived from an EMBL/GenBank/DDBJ whole genome shotgun (WGS) entry which is preliminary data.</text>
</comment>
<dbReference type="AlphaFoldDB" id="A0A917SQI0"/>
<keyword evidence="2" id="KW-1185">Reference proteome</keyword>